<keyword evidence="5 15" id="KW-0813">Transport</keyword>
<keyword evidence="9" id="KW-0479">Metal-binding</keyword>
<reference evidence="17 18" key="1">
    <citation type="submission" date="2018-06" db="EMBL/GenBank/DDBJ databases">
        <authorList>
            <consortium name="Pathogen Informatics"/>
            <person name="Doyle S."/>
        </authorList>
    </citation>
    <scope>NUCLEOTIDE SEQUENCE [LARGE SCALE GENOMIC DNA]</scope>
    <source>
        <strain evidence="17 18">NCTC12120</strain>
    </source>
</reference>
<feature type="transmembrane region" description="Helical" evidence="15">
    <location>
        <begin position="115"/>
        <end position="136"/>
    </location>
</feature>
<evidence type="ECO:0000256" key="2">
    <source>
        <dbReference type="ARBA" id="ARBA00004429"/>
    </source>
</evidence>
<evidence type="ECO:0000256" key="9">
    <source>
        <dbReference type="ARBA" id="ARBA00022723"/>
    </source>
</evidence>
<evidence type="ECO:0000256" key="1">
    <source>
        <dbReference type="ARBA" id="ARBA00001954"/>
    </source>
</evidence>
<evidence type="ECO:0000259" key="16">
    <source>
        <dbReference type="PROSITE" id="PS50928"/>
    </source>
</evidence>
<dbReference type="InterPro" id="IPR003819">
    <property type="entry name" value="TauD/TfdA-like"/>
</dbReference>
<evidence type="ECO:0000313" key="17">
    <source>
        <dbReference type="EMBL" id="SQA99392.1"/>
    </source>
</evidence>
<feature type="transmembrane region" description="Helical" evidence="15">
    <location>
        <begin position="75"/>
        <end position="94"/>
    </location>
</feature>
<sequence>MDATLWQHLAASLGRILTALAAAVLIGIPVGIAMGLSTTVRGILDPLIELYRPVPPLAYLPLMVIWFGIGETSKILLIYLAIFAPVAMSTMAGVRSAKQVRIRAAQALGASRLQVIWHVILPGALPEILTGFRIGLGVGWSTLVAAELIAATRGLGFMVQSAGEFLATDVVLAGIGVIAVIAFCLELGLRALQRRLTPWHGEGQWSEKVNVKPLGPYIGAQVSGVDLTRGLSDNQFEQIYHALIRHQVLFFREQEITPSQQRALALRFGDLHIHPVYPHAEGVEEIIVLDTHNDNPPDNDNWHTDVTFIEKPPAGAILAAKQLPETGGDTLWTSGIAAYEALSEPFKKLLSGLEAEHDFRKSFQEYKYSHNEVEHQRWREAVAKNPPMRHPVIRTHPVSGKQALFVNEGFTTRIVNLTEKESEALLGFLFAHITKPEFQVRWRWQQNDIAIWDNRVTQHYANADYLPARRIMHRATILGDKPFWRS</sequence>
<dbReference type="InterPro" id="IPR000515">
    <property type="entry name" value="MetI-like"/>
</dbReference>
<dbReference type="EMBL" id="UAVU01000003">
    <property type="protein sequence ID" value="SQA99392.1"/>
    <property type="molecule type" value="Genomic_DNA"/>
</dbReference>
<dbReference type="InterPro" id="IPR051323">
    <property type="entry name" value="AtsK-like"/>
</dbReference>
<dbReference type="Gene3D" id="1.10.3720.10">
    <property type="entry name" value="MetI-like"/>
    <property type="match status" value="1"/>
</dbReference>
<dbReference type="FunFam" id="1.10.3720.10:FF:000003">
    <property type="entry name" value="Aliphatic sulfonate ABC transporter permease"/>
    <property type="match status" value="1"/>
</dbReference>
<dbReference type="PANTHER" id="PTHR30468:SF1">
    <property type="entry name" value="ALPHA-KETOGLUTARATE-DEPENDENT SULFONATE DIOXYGENASE"/>
    <property type="match status" value="1"/>
</dbReference>
<dbReference type="PROSITE" id="PS50928">
    <property type="entry name" value="ABC_TM1"/>
    <property type="match status" value="1"/>
</dbReference>
<dbReference type="GO" id="GO:0046872">
    <property type="term" value="F:metal ion binding"/>
    <property type="evidence" value="ECO:0007669"/>
    <property type="project" value="UniProtKB-KW"/>
</dbReference>
<evidence type="ECO:0000256" key="8">
    <source>
        <dbReference type="ARBA" id="ARBA00022692"/>
    </source>
</evidence>
<evidence type="ECO:0000256" key="3">
    <source>
        <dbReference type="ARBA" id="ARBA00005896"/>
    </source>
</evidence>
<keyword evidence="7" id="KW-0997">Cell inner membrane</keyword>
<comment type="subcellular location">
    <subcellularLocation>
        <location evidence="2">Cell inner membrane</location>
        <topology evidence="2">Multi-pass membrane protein</topology>
    </subcellularLocation>
    <subcellularLocation>
        <location evidence="15">Cell membrane</location>
        <topology evidence="15">Multi-pass membrane protein</topology>
    </subcellularLocation>
</comment>
<evidence type="ECO:0000256" key="14">
    <source>
        <dbReference type="ARBA" id="ARBA00023136"/>
    </source>
</evidence>
<dbReference type="GO" id="GO:0006790">
    <property type="term" value="P:sulfur compound metabolic process"/>
    <property type="evidence" value="ECO:0007669"/>
    <property type="project" value="TreeGrafter"/>
</dbReference>
<protein>
    <submittedName>
        <fullName evidence="17">Alpha-ketoglutarate-dependent taurine dioxygenase</fullName>
        <ecNumber evidence="17">1.14.11.17</ecNumber>
    </submittedName>
</protein>
<dbReference type="Pfam" id="PF00528">
    <property type="entry name" value="BPD_transp_1"/>
    <property type="match status" value="1"/>
</dbReference>
<keyword evidence="14 15" id="KW-0472">Membrane</keyword>
<dbReference type="AlphaFoldDB" id="A0A2X2T1Q2"/>
<evidence type="ECO:0000313" key="18">
    <source>
        <dbReference type="Proteomes" id="UP000251197"/>
    </source>
</evidence>
<comment type="cofactor">
    <cofactor evidence="1">
        <name>Fe(2+)</name>
        <dbReference type="ChEBI" id="CHEBI:29033"/>
    </cofactor>
</comment>
<keyword evidence="8 15" id="KW-0812">Transmembrane</keyword>
<evidence type="ECO:0000256" key="10">
    <source>
        <dbReference type="ARBA" id="ARBA00022964"/>
    </source>
</evidence>
<dbReference type="GO" id="GO:0000908">
    <property type="term" value="F:taurine dioxygenase activity"/>
    <property type="evidence" value="ECO:0007669"/>
    <property type="project" value="UniProtKB-EC"/>
</dbReference>
<dbReference type="NCBIfam" id="NF007104">
    <property type="entry name" value="PRK09553.1"/>
    <property type="match status" value="1"/>
</dbReference>
<evidence type="ECO:0000256" key="15">
    <source>
        <dbReference type="RuleBase" id="RU363032"/>
    </source>
</evidence>
<proteinExistence type="inferred from homology"/>
<dbReference type="InterPro" id="IPR042098">
    <property type="entry name" value="TauD-like_sf"/>
</dbReference>
<dbReference type="Proteomes" id="UP000251197">
    <property type="component" value="Unassembled WGS sequence"/>
</dbReference>
<keyword evidence="12 17" id="KW-0560">Oxidoreductase</keyword>
<organism evidence="17 18">
    <name type="scientific">Cedecea neteri</name>
    <dbReference type="NCBI Taxonomy" id="158822"/>
    <lineage>
        <taxon>Bacteria</taxon>
        <taxon>Pseudomonadati</taxon>
        <taxon>Pseudomonadota</taxon>
        <taxon>Gammaproteobacteria</taxon>
        <taxon>Enterobacterales</taxon>
        <taxon>Enterobacteriaceae</taxon>
        <taxon>Cedecea</taxon>
    </lineage>
</organism>
<keyword evidence="6" id="KW-1003">Cell membrane</keyword>
<dbReference type="SUPFAM" id="SSF161098">
    <property type="entry name" value="MetI-like"/>
    <property type="match status" value="1"/>
</dbReference>
<dbReference type="STRING" id="158822.LH23_02335"/>
<dbReference type="CDD" id="cd06261">
    <property type="entry name" value="TM_PBP2"/>
    <property type="match status" value="1"/>
</dbReference>
<evidence type="ECO:0000256" key="6">
    <source>
        <dbReference type="ARBA" id="ARBA00022475"/>
    </source>
</evidence>
<evidence type="ECO:0000256" key="7">
    <source>
        <dbReference type="ARBA" id="ARBA00022519"/>
    </source>
</evidence>
<feature type="domain" description="ABC transmembrane type-1" evidence="16">
    <location>
        <begin position="9"/>
        <end position="193"/>
    </location>
</feature>
<dbReference type="InterPro" id="IPR035906">
    <property type="entry name" value="MetI-like_sf"/>
</dbReference>
<keyword evidence="13" id="KW-0408">Iron</keyword>
<evidence type="ECO:0000256" key="5">
    <source>
        <dbReference type="ARBA" id="ARBA00022448"/>
    </source>
</evidence>
<dbReference type="Gene3D" id="3.60.130.10">
    <property type="entry name" value="Clavaminate synthase-like"/>
    <property type="match status" value="1"/>
</dbReference>
<dbReference type="NCBIfam" id="NF007545">
    <property type="entry name" value="PRK10160.1"/>
    <property type="match status" value="1"/>
</dbReference>
<dbReference type="Pfam" id="PF02668">
    <property type="entry name" value="TauD"/>
    <property type="match status" value="1"/>
</dbReference>
<comment type="similarity">
    <text evidence="4">Belongs to the binding-protein-dependent transport system permease family. CysTW subfamily.</text>
</comment>
<dbReference type="PANTHER" id="PTHR30468">
    <property type="entry name" value="ALPHA-KETOGLUTARATE-DEPENDENT SULFONATE DIOXYGENASE"/>
    <property type="match status" value="1"/>
</dbReference>
<evidence type="ECO:0000256" key="4">
    <source>
        <dbReference type="ARBA" id="ARBA00007069"/>
    </source>
</evidence>
<keyword evidence="11 15" id="KW-1133">Transmembrane helix</keyword>
<feature type="transmembrane region" description="Helical" evidence="15">
    <location>
        <begin position="16"/>
        <end position="38"/>
    </location>
</feature>
<evidence type="ECO:0000256" key="12">
    <source>
        <dbReference type="ARBA" id="ARBA00023002"/>
    </source>
</evidence>
<name>A0A2X2T1Q2_9ENTR</name>
<feature type="transmembrane region" description="Helical" evidence="15">
    <location>
        <begin position="50"/>
        <end position="69"/>
    </location>
</feature>
<comment type="similarity">
    <text evidence="3">Belongs to the TfdA dioxygenase family.</text>
</comment>
<dbReference type="FunFam" id="3.60.130.10:FF:000002">
    <property type="entry name" value="Alpha-ketoglutarate-dependent taurine dioxygenase"/>
    <property type="match status" value="1"/>
</dbReference>
<evidence type="ECO:0000256" key="13">
    <source>
        <dbReference type="ARBA" id="ARBA00023004"/>
    </source>
</evidence>
<dbReference type="GO" id="GO:0042918">
    <property type="term" value="P:alkanesulfonate transmembrane transport"/>
    <property type="evidence" value="ECO:0007669"/>
    <property type="project" value="UniProtKB-ARBA"/>
</dbReference>
<keyword evidence="10 17" id="KW-0223">Dioxygenase</keyword>
<feature type="transmembrane region" description="Helical" evidence="15">
    <location>
        <begin position="165"/>
        <end position="185"/>
    </location>
</feature>
<accession>A0A2X2T1Q2</accession>
<evidence type="ECO:0000256" key="11">
    <source>
        <dbReference type="ARBA" id="ARBA00022989"/>
    </source>
</evidence>
<dbReference type="SUPFAM" id="SSF51197">
    <property type="entry name" value="Clavaminate synthase-like"/>
    <property type="match status" value="1"/>
</dbReference>
<dbReference type="EC" id="1.14.11.17" evidence="17"/>
<dbReference type="GO" id="GO:0005737">
    <property type="term" value="C:cytoplasm"/>
    <property type="evidence" value="ECO:0007669"/>
    <property type="project" value="TreeGrafter"/>
</dbReference>
<gene>
    <name evidence="17" type="primary">tauD</name>
    <name evidence="17" type="ORF">NCTC12120_03310</name>
</gene>
<dbReference type="GO" id="GO:0005886">
    <property type="term" value="C:plasma membrane"/>
    <property type="evidence" value="ECO:0007669"/>
    <property type="project" value="UniProtKB-SubCell"/>
</dbReference>